<name>A0ABU5Y643_9FLAO</name>
<dbReference type="RefSeq" id="WP_323978718.1">
    <property type="nucleotide sequence ID" value="NZ_JAYKBV010000002.1"/>
</dbReference>
<proteinExistence type="predicted"/>
<dbReference type="Proteomes" id="UP001324270">
    <property type="component" value="Unassembled WGS sequence"/>
</dbReference>
<dbReference type="InterPro" id="IPR029060">
    <property type="entry name" value="PIN-like_dom_sf"/>
</dbReference>
<gene>
    <name evidence="2" type="ORF">VJJ49_01615</name>
</gene>
<protein>
    <submittedName>
        <fullName evidence="2">PIN domain-containing protein</fullName>
    </submittedName>
</protein>
<dbReference type="SUPFAM" id="SSF88723">
    <property type="entry name" value="PIN domain-like"/>
    <property type="match status" value="1"/>
</dbReference>
<reference evidence="2 3" key="1">
    <citation type="submission" date="2023-12" db="EMBL/GenBank/DDBJ databases">
        <title>Genomic sequences of Capnocytophaga and Parvimonas strains.</title>
        <authorList>
            <person name="Watt R.M."/>
            <person name="Wang M."/>
            <person name="Yang T."/>
            <person name="Tong W.M."/>
        </authorList>
    </citation>
    <scope>NUCLEOTIDE SEQUENCE [LARGE SCALE GENOMIC DNA]</scope>
    <source>
        <strain evidence="2 3">CCUG 13156</strain>
    </source>
</reference>
<sequence length="127" mass="14731">MEKVICDTNIISRFLIGKHNEINETVNRIGLDNVCITPVIRMELLNWLCLYEGISKPLRNIYKKAILRFPVIHINENISKLALELSEKKPHSKPGDTLIGATVVYYKMKIYTINRKDFELISVPLYK</sequence>
<dbReference type="Gene3D" id="3.40.50.1010">
    <property type="entry name" value="5'-nuclease"/>
    <property type="match status" value="1"/>
</dbReference>
<evidence type="ECO:0000313" key="3">
    <source>
        <dbReference type="Proteomes" id="UP001324270"/>
    </source>
</evidence>
<dbReference type="Pfam" id="PF01850">
    <property type="entry name" value="PIN"/>
    <property type="match status" value="1"/>
</dbReference>
<evidence type="ECO:0000259" key="1">
    <source>
        <dbReference type="Pfam" id="PF01850"/>
    </source>
</evidence>
<organism evidence="2 3">
    <name type="scientific">Capnocytophaga gingivalis</name>
    <dbReference type="NCBI Taxonomy" id="1017"/>
    <lineage>
        <taxon>Bacteria</taxon>
        <taxon>Pseudomonadati</taxon>
        <taxon>Bacteroidota</taxon>
        <taxon>Flavobacteriia</taxon>
        <taxon>Flavobacteriales</taxon>
        <taxon>Flavobacteriaceae</taxon>
        <taxon>Capnocytophaga</taxon>
    </lineage>
</organism>
<evidence type="ECO:0000313" key="2">
    <source>
        <dbReference type="EMBL" id="MEB3039391.1"/>
    </source>
</evidence>
<keyword evidence="3" id="KW-1185">Reference proteome</keyword>
<dbReference type="EMBL" id="JAYKBV010000002">
    <property type="protein sequence ID" value="MEB3039391.1"/>
    <property type="molecule type" value="Genomic_DNA"/>
</dbReference>
<feature type="domain" description="PIN" evidence="1">
    <location>
        <begin position="4"/>
        <end position="112"/>
    </location>
</feature>
<comment type="caution">
    <text evidence="2">The sequence shown here is derived from an EMBL/GenBank/DDBJ whole genome shotgun (WGS) entry which is preliminary data.</text>
</comment>
<dbReference type="InterPro" id="IPR002716">
    <property type="entry name" value="PIN_dom"/>
</dbReference>
<accession>A0ABU5Y643</accession>